<proteinExistence type="inferred from homology"/>
<dbReference type="Pfam" id="PF01263">
    <property type="entry name" value="Aldose_epim"/>
    <property type="match status" value="1"/>
</dbReference>
<dbReference type="EMBL" id="CP022383">
    <property type="protein sequence ID" value="ATA78429.1"/>
    <property type="molecule type" value="Genomic_DNA"/>
</dbReference>
<evidence type="ECO:0000313" key="11">
    <source>
        <dbReference type="EMBL" id="ATA78429.1"/>
    </source>
</evidence>
<dbReference type="RefSeq" id="WP_002678934.1">
    <property type="nucleotide sequence ID" value="NZ_CALGFZ010000003.1"/>
</dbReference>
<dbReference type="EMBL" id="UAVP01000003">
    <property type="protein sequence ID" value="SQA74226.1"/>
    <property type="molecule type" value="Genomic_DNA"/>
</dbReference>
<evidence type="ECO:0000256" key="6">
    <source>
        <dbReference type="ARBA" id="ARBA00023235"/>
    </source>
</evidence>
<dbReference type="PANTHER" id="PTHR10091:SF0">
    <property type="entry name" value="GALACTOSE MUTAROTASE"/>
    <property type="match status" value="1"/>
</dbReference>
<evidence type="ECO:0000313" key="12">
    <source>
        <dbReference type="EMBL" id="ATA83263.1"/>
    </source>
</evidence>
<accession>A0A250EZV7</accession>
<reference evidence="11" key="1">
    <citation type="journal article" date="2017" name="Genome Announc.">
        <title>Twelve Complete Reference Genomes of Clinical Isolates in the Capnocytophaga Genus.</title>
        <authorList>
            <person name="Villarma A."/>
            <person name="Gulvik C.A."/>
            <person name="Rowe L.A."/>
            <person name="Sheth M."/>
            <person name="Juieng P."/>
            <person name="Nicholson A.C."/>
            <person name="Loparev V.N."/>
            <person name="McQuiston J.R."/>
        </authorList>
    </citation>
    <scope>NUCLEOTIDE SEQUENCE</scope>
    <source>
        <strain evidence="11">H4486</strain>
        <strain evidence="12">KC1668</strain>
    </source>
</reference>
<dbReference type="InterPro" id="IPR011013">
    <property type="entry name" value="Gal_mutarotase_sf_dom"/>
</dbReference>
<dbReference type="InterPro" id="IPR047215">
    <property type="entry name" value="Galactose_mutarotase-like"/>
</dbReference>
<dbReference type="Proteomes" id="UP000217301">
    <property type="component" value="Chromosome"/>
</dbReference>
<dbReference type="InterPro" id="IPR015443">
    <property type="entry name" value="Aldose_1-epimerase"/>
</dbReference>
<reference evidence="13 16" key="3">
    <citation type="submission" date="2018-06" db="EMBL/GenBank/DDBJ databases">
        <authorList>
            <consortium name="Pathogen Informatics"/>
            <person name="Doyle S."/>
        </authorList>
    </citation>
    <scope>NUCLEOTIDE SEQUENCE [LARGE SCALE GENOMIC DNA]</scope>
    <source>
        <strain evidence="13 16">NCTC11653</strain>
    </source>
</reference>
<dbReference type="PIRSF" id="PIRSF005096">
    <property type="entry name" value="GALM"/>
    <property type="match status" value="1"/>
</dbReference>
<comment type="pathway">
    <text evidence="2 8">Carbohydrate metabolism; hexose metabolism.</text>
</comment>
<feature type="binding site" evidence="10">
    <location>
        <begin position="177"/>
        <end position="179"/>
    </location>
    <ligand>
        <name>beta-D-galactose</name>
        <dbReference type="ChEBI" id="CHEBI:27667"/>
    </ligand>
</feature>
<evidence type="ECO:0000256" key="9">
    <source>
        <dbReference type="PIRSR" id="PIRSR005096-1"/>
    </source>
</evidence>
<evidence type="ECO:0000313" key="16">
    <source>
        <dbReference type="Proteomes" id="UP000249902"/>
    </source>
</evidence>
<reference evidence="14 15" key="2">
    <citation type="submission" date="2017-06" db="EMBL/GenBank/DDBJ databases">
        <title>Capnocytophaga spp. assemblies.</title>
        <authorList>
            <person name="Gulvik C.A."/>
        </authorList>
    </citation>
    <scope>NUCLEOTIDE SEQUENCE [LARGE SCALE GENOMIC DNA]</scope>
    <source>
        <strain evidence="15">H4486</strain>
        <strain evidence="14">KC1668</strain>
    </source>
</reference>
<dbReference type="Proteomes" id="UP000249902">
    <property type="component" value="Unassembled WGS sequence"/>
</dbReference>
<evidence type="ECO:0000256" key="7">
    <source>
        <dbReference type="ARBA" id="ARBA00023277"/>
    </source>
</evidence>
<feature type="active site" description="Proton donor" evidence="9">
    <location>
        <position position="177"/>
    </location>
</feature>
<evidence type="ECO:0000256" key="4">
    <source>
        <dbReference type="ARBA" id="ARBA00011245"/>
    </source>
</evidence>
<evidence type="ECO:0000313" key="15">
    <source>
        <dbReference type="Proteomes" id="UP000217334"/>
    </source>
</evidence>
<dbReference type="UniPathway" id="UPA00242"/>
<gene>
    <name evidence="13" type="primary">galM</name>
    <name evidence="12" type="ORF">CGC55_01535</name>
    <name evidence="11" type="ORF">CGC59_01500</name>
    <name evidence="13" type="ORF">NCTC11653_00104</name>
</gene>
<comment type="cofactor">
    <cofactor evidence="1">
        <name>Ca(2+)</name>
        <dbReference type="ChEBI" id="CHEBI:29108"/>
    </cofactor>
</comment>
<dbReference type="GO" id="GO:0006006">
    <property type="term" value="P:glucose metabolic process"/>
    <property type="evidence" value="ECO:0007669"/>
    <property type="project" value="TreeGrafter"/>
</dbReference>
<keyword evidence="6 8" id="KW-0413">Isomerase</keyword>
<dbReference type="KEGG" id="cspu:CGC55_01535"/>
<organism evidence="11 15">
    <name type="scientific">Capnocytophaga sputigena</name>
    <dbReference type="NCBI Taxonomy" id="1019"/>
    <lineage>
        <taxon>Bacteria</taxon>
        <taxon>Pseudomonadati</taxon>
        <taxon>Bacteroidota</taxon>
        <taxon>Flavobacteriia</taxon>
        <taxon>Flavobacteriales</taxon>
        <taxon>Flavobacteriaceae</taxon>
        <taxon>Capnocytophaga</taxon>
    </lineage>
</organism>
<feature type="active site" description="Proton acceptor" evidence="9">
    <location>
        <position position="298"/>
    </location>
</feature>
<evidence type="ECO:0000256" key="5">
    <source>
        <dbReference type="ARBA" id="ARBA00022837"/>
    </source>
</evidence>
<dbReference type="Gene3D" id="2.70.98.10">
    <property type="match status" value="1"/>
</dbReference>
<keyword evidence="14" id="KW-1185">Reference proteome</keyword>
<dbReference type="PANTHER" id="PTHR10091">
    <property type="entry name" value="ALDOSE-1-EPIMERASE"/>
    <property type="match status" value="1"/>
</dbReference>
<evidence type="ECO:0000256" key="2">
    <source>
        <dbReference type="ARBA" id="ARBA00005028"/>
    </source>
</evidence>
<dbReference type="GO" id="GO:0030246">
    <property type="term" value="F:carbohydrate binding"/>
    <property type="evidence" value="ECO:0007669"/>
    <property type="project" value="InterPro"/>
</dbReference>
<evidence type="ECO:0000313" key="13">
    <source>
        <dbReference type="EMBL" id="SQA74226.1"/>
    </source>
</evidence>
<dbReference type="EMBL" id="CP022385">
    <property type="protein sequence ID" value="ATA83263.1"/>
    <property type="molecule type" value="Genomic_DNA"/>
</dbReference>
<evidence type="ECO:0000256" key="10">
    <source>
        <dbReference type="PIRSR" id="PIRSR005096-3"/>
    </source>
</evidence>
<dbReference type="EC" id="5.1.3.3" evidence="8"/>
<keyword evidence="5" id="KW-0106">Calcium</keyword>
<dbReference type="Proteomes" id="UP000217334">
    <property type="component" value="Chromosome"/>
</dbReference>
<sequence>MKKVYSKEQLQTITLRNVNGMEVSIMNFGGIINSIKVPVNGKIVECVLGFDTFEEYISDTYRVEYPYLGAIIGRNAGRIKYGKVIIEGKEIQLHCNLGENQIHGGFIGFDSVFWKVIDQVKGENPSVTLQYVSKEGEEGYPGEVTVLVTYMLTTDNRLRIDYHGITTAPTILNLTQHTYFNLNENDNNVLNNTLQIKAEKYVPLEEGFFTPTGERPSVVGTPLDYRNGQNVYPHTDNSFIREISADEVMATLINGEGTLKMDVRTNHPVLHIYAGYYLPELHPAHRKTLGQNKGICFEAQGYADATKHPQFNNVVLLPNEVYEFFTEFKFQVIDKNNK</sequence>
<comment type="subunit">
    <text evidence="4">Monomer.</text>
</comment>
<dbReference type="GO" id="GO:0033499">
    <property type="term" value="P:galactose catabolic process via UDP-galactose, Leloir pathway"/>
    <property type="evidence" value="ECO:0007669"/>
    <property type="project" value="TreeGrafter"/>
</dbReference>
<dbReference type="STRING" id="553177.CAPSP0001_1879"/>
<dbReference type="InterPro" id="IPR014718">
    <property type="entry name" value="GH-type_carb-bd"/>
</dbReference>
<name>A0A250EZV7_CAPSP</name>
<comment type="catalytic activity">
    <reaction evidence="8">
        <text>alpha-D-glucose = beta-D-glucose</text>
        <dbReference type="Rhea" id="RHEA:10264"/>
        <dbReference type="ChEBI" id="CHEBI:15903"/>
        <dbReference type="ChEBI" id="CHEBI:17925"/>
        <dbReference type="EC" id="5.1.3.3"/>
    </reaction>
</comment>
<protein>
    <recommendedName>
        <fullName evidence="8">Aldose 1-epimerase</fullName>
        <ecNumber evidence="8">5.1.3.3</ecNumber>
    </recommendedName>
</protein>
<dbReference type="InterPro" id="IPR008183">
    <property type="entry name" value="Aldose_1/G6P_1-epimerase"/>
</dbReference>
<dbReference type="OrthoDB" id="9779408at2"/>
<dbReference type="CDD" id="cd09019">
    <property type="entry name" value="galactose_mutarotase_like"/>
    <property type="match status" value="1"/>
</dbReference>
<evidence type="ECO:0000256" key="1">
    <source>
        <dbReference type="ARBA" id="ARBA00001913"/>
    </source>
</evidence>
<evidence type="ECO:0000313" key="14">
    <source>
        <dbReference type="Proteomes" id="UP000217301"/>
    </source>
</evidence>
<evidence type="ECO:0000256" key="8">
    <source>
        <dbReference type="PIRNR" id="PIRNR005096"/>
    </source>
</evidence>
<evidence type="ECO:0000256" key="3">
    <source>
        <dbReference type="ARBA" id="ARBA00006206"/>
    </source>
</evidence>
<dbReference type="GO" id="GO:0004034">
    <property type="term" value="F:aldose 1-epimerase activity"/>
    <property type="evidence" value="ECO:0007669"/>
    <property type="project" value="UniProtKB-EC"/>
</dbReference>
<dbReference type="AlphaFoldDB" id="A0A250EZV7"/>
<dbReference type="eggNOG" id="COG2017">
    <property type="taxonomic scope" value="Bacteria"/>
</dbReference>
<comment type="similarity">
    <text evidence="3 8">Belongs to the aldose epimerase family.</text>
</comment>
<dbReference type="SUPFAM" id="SSF74650">
    <property type="entry name" value="Galactose mutarotase-like"/>
    <property type="match status" value="1"/>
</dbReference>
<keyword evidence="7 8" id="KW-0119">Carbohydrate metabolism</keyword>